<evidence type="ECO:0000313" key="2">
    <source>
        <dbReference type="Proteomes" id="UP000299102"/>
    </source>
</evidence>
<organism evidence="1 2">
    <name type="scientific">Eumeta variegata</name>
    <name type="common">Bagworm moth</name>
    <name type="synonym">Eumeta japonica</name>
    <dbReference type="NCBI Taxonomy" id="151549"/>
    <lineage>
        <taxon>Eukaryota</taxon>
        <taxon>Metazoa</taxon>
        <taxon>Ecdysozoa</taxon>
        <taxon>Arthropoda</taxon>
        <taxon>Hexapoda</taxon>
        <taxon>Insecta</taxon>
        <taxon>Pterygota</taxon>
        <taxon>Neoptera</taxon>
        <taxon>Endopterygota</taxon>
        <taxon>Lepidoptera</taxon>
        <taxon>Glossata</taxon>
        <taxon>Ditrysia</taxon>
        <taxon>Tineoidea</taxon>
        <taxon>Psychidae</taxon>
        <taxon>Oiketicinae</taxon>
        <taxon>Eumeta</taxon>
    </lineage>
</organism>
<reference evidence="1 2" key="1">
    <citation type="journal article" date="2019" name="Commun. Biol.">
        <title>The bagworm genome reveals a unique fibroin gene that provides high tensile strength.</title>
        <authorList>
            <person name="Kono N."/>
            <person name="Nakamura H."/>
            <person name="Ohtoshi R."/>
            <person name="Tomita M."/>
            <person name="Numata K."/>
            <person name="Arakawa K."/>
        </authorList>
    </citation>
    <scope>NUCLEOTIDE SEQUENCE [LARGE SCALE GENOMIC DNA]</scope>
</reference>
<evidence type="ECO:0000313" key="1">
    <source>
        <dbReference type="EMBL" id="GBP75120.1"/>
    </source>
</evidence>
<gene>
    <name evidence="1" type="ORF">EVAR_89822_1</name>
</gene>
<dbReference type="EMBL" id="BGZK01001236">
    <property type="protein sequence ID" value="GBP75120.1"/>
    <property type="molecule type" value="Genomic_DNA"/>
</dbReference>
<dbReference type="Proteomes" id="UP000299102">
    <property type="component" value="Unassembled WGS sequence"/>
</dbReference>
<name>A0A4C1YJ93_EUMVA</name>
<dbReference type="AlphaFoldDB" id="A0A4C1YJ93"/>
<comment type="caution">
    <text evidence="1">The sequence shown here is derived from an EMBL/GenBank/DDBJ whole genome shotgun (WGS) entry which is preliminary data.</text>
</comment>
<proteinExistence type="predicted"/>
<protein>
    <submittedName>
        <fullName evidence="1">Uncharacterized protein</fullName>
    </submittedName>
</protein>
<sequence length="88" mass="10031">MKQRKLHLHYMSYSRPRGRQRTGDFYGVASILLAPLHYHPDFPFTTYPISSQEANNAPVTVLDRECPWAAMTISSLIVCLLVCPSHVQ</sequence>
<accession>A0A4C1YJ93</accession>
<keyword evidence="2" id="KW-1185">Reference proteome</keyword>